<name>A0A1M6CEQ2_9VIBR</name>
<evidence type="ECO:0000313" key="12">
    <source>
        <dbReference type="EMBL" id="SHI59321.1"/>
    </source>
</evidence>
<dbReference type="InterPro" id="IPR048714">
    <property type="entry name" value="DpiA-like_HTH"/>
</dbReference>
<dbReference type="InterPro" id="IPR051271">
    <property type="entry name" value="2C-system_Tx_regulators"/>
</dbReference>
<evidence type="ECO:0000256" key="10">
    <source>
        <dbReference type="PROSITE-ProRule" id="PRU00169"/>
    </source>
</evidence>
<keyword evidence="8 9" id="KW-0804">Transcription</keyword>
<evidence type="ECO:0000256" key="3">
    <source>
        <dbReference type="ARBA" id="ARBA00022553"/>
    </source>
</evidence>
<gene>
    <name evidence="12" type="primary">dpiA_3</name>
    <name evidence="12" type="ORF">VA7868_03999</name>
</gene>
<reference evidence="12 13" key="1">
    <citation type="submission" date="2016-11" db="EMBL/GenBank/DDBJ databases">
        <authorList>
            <person name="Jaros S."/>
            <person name="Januszkiewicz K."/>
            <person name="Wedrychowicz H."/>
        </authorList>
    </citation>
    <scope>NUCLEOTIDE SEQUENCE [LARGE SCALE GENOMIC DNA]</scope>
    <source>
        <strain evidence="12 13">CECT 7868</strain>
    </source>
</reference>
<keyword evidence="2 9" id="KW-0963">Cytoplasm</keyword>
<dbReference type="SUPFAM" id="SSF46785">
    <property type="entry name" value="Winged helix' DNA-binding domain"/>
    <property type="match status" value="1"/>
</dbReference>
<dbReference type="GO" id="GO:0000156">
    <property type="term" value="F:phosphorelay response regulator activity"/>
    <property type="evidence" value="ECO:0007669"/>
    <property type="project" value="TreeGrafter"/>
</dbReference>
<dbReference type="RefSeq" id="WP_073605604.1">
    <property type="nucleotide sequence ID" value="NZ_FQXZ01000045.1"/>
</dbReference>
<feature type="domain" description="Response regulatory" evidence="11">
    <location>
        <begin position="6"/>
        <end position="122"/>
    </location>
</feature>
<dbReference type="InterPro" id="IPR011006">
    <property type="entry name" value="CheY-like_superfamily"/>
</dbReference>
<evidence type="ECO:0000256" key="4">
    <source>
        <dbReference type="ARBA" id="ARBA00023012"/>
    </source>
</evidence>
<evidence type="ECO:0000256" key="2">
    <source>
        <dbReference type="ARBA" id="ARBA00022490"/>
    </source>
</evidence>
<keyword evidence="5 9" id="KW-0805">Transcription regulation</keyword>
<dbReference type="Pfam" id="PF00072">
    <property type="entry name" value="Response_reg"/>
    <property type="match status" value="1"/>
</dbReference>
<dbReference type="Pfam" id="PF20714">
    <property type="entry name" value="HTH_64"/>
    <property type="match status" value="1"/>
</dbReference>
<evidence type="ECO:0000256" key="8">
    <source>
        <dbReference type="ARBA" id="ARBA00023163"/>
    </source>
</evidence>
<evidence type="ECO:0000256" key="5">
    <source>
        <dbReference type="ARBA" id="ARBA00023015"/>
    </source>
</evidence>
<evidence type="ECO:0000313" key="13">
    <source>
        <dbReference type="Proteomes" id="UP000184608"/>
    </source>
</evidence>
<dbReference type="InterPro" id="IPR001789">
    <property type="entry name" value="Sig_transdc_resp-reg_receiver"/>
</dbReference>
<feature type="modified residue" description="4-aspartylphosphate" evidence="10">
    <location>
        <position position="57"/>
    </location>
</feature>
<evidence type="ECO:0000256" key="6">
    <source>
        <dbReference type="ARBA" id="ARBA00023125"/>
    </source>
</evidence>
<comment type="subcellular location">
    <subcellularLocation>
        <location evidence="1 9">Cytoplasm</location>
    </subcellularLocation>
</comment>
<dbReference type="PANTHER" id="PTHR45526:SF1">
    <property type="entry name" value="TRANSCRIPTIONAL REGULATORY PROTEIN DCUR-RELATED"/>
    <property type="match status" value="1"/>
</dbReference>
<keyword evidence="4 9" id="KW-0902">Two-component regulatory system</keyword>
<protein>
    <recommendedName>
        <fullName evidence="9">Transcriptional regulatory protein</fullName>
    </recommendedName>
</protein>
<evidence type="ECO:0000256" key="9">
    <source>
        <dbReference type="PIRNR" id="PIRNR006171"/>
    </source>
</evidence>
<dbReference type="PROSITE" id="PS50110">
    <property type="entry name" value="RESPONSE_REGULATORY"/>
    <property type="match status" value="1"/>
</dbReference>
<dbReference type="GO" id="GO:0003700">
    <property type="term" value="F:DNA-binding transcription factor activity"/>
    <property type="evidence" value="ECO:0007669"/>
    <property type="project" value="InterPro"/>
</dbReference>
<keyword evidence="3 10" id="KW-0597">Phosphoprotein</keyword>
<keyword evidence="7 9" id="KW-0010">Activator</keyword>
<dbReference type="InterPro" id="IPR036390">
    <property type="entry name" value="WH_DNA-bd_sf"/>
</dbReference>
<evidence type="ECO:0000256" key="7">
    <source>
        <dbReference type="ARBA" id="ARBA00023159"/>
    </source>
</evidence>
<dbReference type="PANTHER" id="PTHR45526">
    <property type="entry name" value="TRANSCRIPTIONAL REGULATORY PROTEIN DPIA"/>
    <property type="match status" value="1"/>
</dbReference>
<accession>A0A1M6CEQ2</accession>
<keyword evidence="13" id="KW-1185">Reference proteome</keyword>
<sequence length="227" mass="26184">MTAKTRVMLIEDDIRASYTLESTINQDSRFEVVAVSETCTDALMQFQAFQPQLVFVDITLPDGNGLDIIRQLRDQDTDCHFIMTTAERETTTVEKAVQLGVIDYLVKPIRMSRISQALDDYARYKQKLVSASTVDQDDIDQLLRRSPVKTERRTPKGIDSTTLEALKKLLYNEKLHNFSAEDIGEKMNFSRVTARRYLEYLESEGILRLVLNYNTGGRPRRLYQMIE</sequence>
<dbReference type="EMBL" id="FQXZ01000045">
    <property type="protein sequence ID" value="SHI59321.1"/>
    <property type="molecule type" value="Genomic_DNA"/>
</dbReference>
<dbReference type="Proteomes" id="UP000184608">
    <property type="component" value="Unassembled WGS sequence"/>
</dbReference>
<dbReference type="SUPFAM" id="SSF52172">
    <property type="entry name" value="CheY-like"/>
    <property type="match status" value="1"/>
</dbReference>
<evidence type="ECO:0000256" key="1">
    <source>
        <dbReference type="ARBA" id="ARBA00004496"/>
    </source>
</evidence>
<dbReference type="STRING" id="1216006.VA7868_03999"/>
<dbReference type="GO" id="GO:0003677">
    <property type="term" value="F:DNA binding"/>
    <property type="evidence" value="ECO:0007669"/>
    <property type="project" value="UniProtKB-KW"/>
</dbReference>
<keyword evidence="6 9" id="KW-0238">DNA-binding</keyword>
<dbReference type="AlphaFoldDB" id="A0A1M6CEQ2"/>
<proteinExistence type="predicted"/>
<dbReference type="InterPro" id="IPR024187">
    <property type="entry name" value="Sig_transdc_resp-reg_cit/mal"/>
</dbReference>
<organism evidence="12 13">
    <name type="scientific">Vibrio aerogenes CECT 7868</name>
    <dbReference type="NCBI Taxonomy" id="1216006"/>
    <lineage>
        <taxon>Bacteria</taxon>
        <taxon>Pseudomonadati</taxon>
        <taxon>Pseudomonadota</taxon>
        <taxon>Gammaproteobacteria</taxon>
        <taxon>Vibrionales</taxon>
        <taxon>Vibrionaceae</taxon>
        <taxon>Vibrio</taxon>
    </lineage>
</organism>
<dbReference type="GO" id="GO:0005737">
    <property type="term" value="C:cytoplasm"/>
    <property type="evidence" value="ECO:0007669"/>
    <property type="project" value="UniProtKB-SubCell"/>
</dbReference>
<dbReference type="Gene3D" id="3.40.50.2300">
    <property type="match status" value="1"/>
</dbReference>
<dbReference type="PIRSF" id="PIRSF006171">
    <property type="entry name" value="RR_citrat_malat"/>
    <property type="match status" value="1"/>
</dbReference>
<evidence type="ECO:0000259" key="11">
    <source>
        <dbReference type="PROSITE" id="PS50110"/>
    </source>
</evidence>
<dbReference type="SMART" id="SM00448">
    <property type="entry name" value="REC"/>
    <property type="match status" value="1"/>
</dbReference>